<sequence>MDRQSAKRLPSTAYYALFLLSCALLVASDQGLPPEECDPEDVSKCYANYLTILWRPKGDAAGEGEVTNEDIAKRCSEIKAKVECHQRIAGCPEEVRRNFTRRERGYEAVRDLFCNEAAARDYYTAVRCQDGEKFVQCHDKQMEGITPENTKDPTCKLSQANIECYETAFSSNCGLSLKSAKAALLKGEEAVLLLADCNGTISSFLASGQLLIAAVAVVLLRWSSLSCF</sequence>
<dbReference type="AlphaFoldDB" id="A0A023G1W6"/>
<keyword evidence="1" id="KW-0732">Signal</keyword>
<evidence type="ECO:0000256" key="1">
    <source>
        <dbReference type="SAM" id="SignalP"/>
    </source>
</evidence>
<feature type="chain" id="PRO_5001517986" evidence="1">
    <location>
        <begin position="29"/>
        <end position="228"/>
    </location>
</feature>
<proteinExistence type="evidence at transcript level"/>
<dbReference type="PROSITE" id="PS51257">
    <property type="entry name" value="PROKAR_LIPOPROTEIN"/>
    <property type="match status" value="1"/>
</dbReference>
<feature type="signal peptide" evidence="1">
    <location>
        <begin position="1"/>
        <end position="28"/>
    </location>
</feature>
<accession>A0A023G1W6</accession>
<evidence type="ECO:0000313" key="2">
    <source>
        <dbReference type="EMBL" id="JAC28191.1"/>
    </source>
</evidence>
<reference evidence="2" key="1">
    <citation type="submission" date="2014-03" db="EMBL/GenBank/DDBJ databases">
        <title>The sialotranscriptome of Amblyomma triste, Amblyomma parvum and Amblyomma cajennense ticks, uncovered by 454-based RNA-seq.</title>
        <authorList>
            <person name="Garcia G.R."/>
            <person name="Gardinassi L.G."/>
            <person name="Ribeiro J.M."/>
            <person name="Anatriello E."/>
            <person name="Ferreira B.R."/>
            <person name="Moreira H.N."/>
            <person name="Mafra C."/>
            <person name="Olegario M.M."/>
            <person name="Szabo P.J."/>
            <person name="Miranda-Santos I.K."/>
            <person name="Maruyama S.R."/>
        </authorList>
    </citation>
    <scope>NUCLEOTIDE SEQUENCE</scope>
    <source>
        <strain evidence="2">Mato Grasso do Sul</strain>
        <tissue evidence="2">Salivary glands</tissue>
    </source>
</reference>
<organism evidence="2">
    <name type="scientific">Amblyomma triste</name>
    <name type="common">Neotropical tick</name>
    <dbReference type="NCBI Taxonomy" id="251400"/>
    <lineage>
        <taxon>Eukaryota</taxon>
        <taxon>Metazoa</taxon>
        <taxon>Ecdysozoa</taxon>
        <taxon>Arthropoda</taxon>
        <taxon>Chelicerata</taxon>
        <taxon>Arachnida</taxon>
        <taxon>Acari</taxon>
        <taxon>Parasitiformes</taxon>
        <taxon>Ixodida</taxon>
        <taxon>Ixodoidea</taxon>
        <taxon>Ixodidae</taxon>
        <taxon>Amblyomminae</taxon>
        <taxon>Amblyomma</taxon>
    </lineage>
</organism>
<name>A0A023G1W6_AMBTT</name>
<protein>
    <submittedName>
        <fullName evidence="2">Putative secreted protein</fullName>
    </submittedName>
</protein>
<dbReference type="EMBL" id="GBBM01007227">
    <property type="protein sequence ID" value="JAC28191.1"/>
    <property type="molecule type" value="mRNA"/>
</dbReference>